<comment type="caution">
    <text evidence="2">The sequence shown here is derived from an EMBL/GenBank/DDBJ whole genome shotgun (WGS) entry which is preliminary data.</text>
</comment>
<feature type="compositionally biased region" description="Basic residues" evidence="1">
    <location>
        <begin position="1"/>
        <end position="16"/>
    </location>
</feature>
<gene>
    <name evidence="2" type="ORF">R1flu_023375</name>
</gene>
<protein>
    <submittedName>
        <fullName evidence="2">Uncharacterized protein</fullName>
    </submittedName>
</protein>
<evidence type="ECO:0000313" key="2">
    <source>
        <dbReference type="EMBL" id="KAL2611683.1"/>
    </source>
</evidence>
<evidence type="ECO:0000313" key="3">
    <source>
        <dbReference type="Proteomes" id="UP001605036"/>
    </source>
</evidence>
<accession>A0ABD1XVX1</accession>
<dbReference type="AlphaFoldDB" id="A0ABD1XVX1"/>
<keyword evidence="3" id="KW-1185">Reference proteome</keyword>
<feature type="region of interest" description="Disordered" evidence="1">
    <location>
        <begin position="1"/>
        <end position="86"/>
    </location>
</feature>
<evidence type="ECO:0000256" key="1">
    <source>
        <dbReference type="SAM" id="MobiDB-lite"/>
    </source>
</evidence>
<proteinExistence type="predicted"/>
<organism evidence="2 3">
    <name type="scientific">Riccia fluitans</name>
    <dbReference type="NCBI Taxonomy" id="41844"/>
    <lineage>
        <taxon>Eukaryota</taxon>
        <taxon>Viridiplantae</taxon>
        <taxon>Streptophyta</taxon>
        <taxon>Embryophyta</taxon>
        <taxon>Marchantiophyta</taxon>
        <taxon>Marchantiopsida</taxon>
        <taxon>Marchantiidae</taxon>
        <taxon>Marchantiales</taxon>
        <taxon>Ricciaceae</taxon>
        <taxon>Riccia</taxon>
    </lineage>
</organism>
<name>A0ABD1XVX1_9MARC</name>
<feature type="compositionally biased region" description="Basic and acidic residues" evidence="1">
    <location>
        <begin position="53"/>
        <end position="72"/>
    </location>
</feature>
<sequence>METNQKQRRKRQKRASRALTFERSRRGQTSYEVPKFKRRTANVQRKTRAAIRANERERSPKDPTEGNEVRDDADVDEPENARAKSN</sequence>
<dbReference type="EMBL" id="JBHFFA010000007">
    <property type="protein sequence ID" value="KAL2611683.1"/>
    <property type="molecule type" value="Genomic_DNA"/>
</dbReference>
<reference evidence="2 3" key="1">
    <citation type="submission" date="2024-09" db="EMBL/GenBank/DDBJ databases">
        <title>Chromosome-scale assembly of Riccia fluitans.</title>
        <authorList>
            <person name="Paukszto L."/>
            <person name="Sawicki J."/>
            <person name="Karawczyk K."/>
            <person name="Piernik-Szablinska J."/>
            <person name="Szczecinska M."/>
            <person name="Mazdziarz M."/>
        </authorList>
    </citation>
    <scope>NUCLEOTIDE SEQUENCE [LARGE SCALE GENOMIC DNA]</scope>
    <source>
        <strain evidence="2">Rf_01</strain>
        <tissue evidence="2">Aerial parts of the thallus</tissue>
    </source>
</reference>
<feature type="compositionally biased region" description="Basic residues" evidence="1">
    <location>
        <begin position="36"/>
        <end position="49"/>
    </location>
</feature>
<dbReference type="Proteomes" id="UP001605036">
    <property type="component" value="Unassembled WGS sequence"/>
</dbReference>